<reference evidence="2 3" key="1">
    <citation type="submission" date="2021-03" db="EMBL/GenBank/DDBJ databases">
        <title>novel species isolated from a fishpond in China.</title>
        <authorList>
            <person name="Lu H."/>
            <person name="Cai Z."/>
        </authorList>
    </citation>
    <scope>NUCLEOTIDE SEQUENCE [LARGE SCALE GENOMIC DNA]</scope>
    <source>
        <strain evidence="2 3">YJ13C</strain>
    </source>
</reference>
<dbReference type="InterPro" id="IPR055407">
    <property type="entry name" value="TraM_C"/>
</dbReference>
<evidence type="ECO:0000259" key="1">
    <source>
        <dbReference type="Pfam" id="PF12508"/>
    </source>
</evidence>
<evidence type="ECO:0000313" key="3">
    <source>
        <dbReference type="Proteomes" id="UP000664480"/>
    </source>
</evidence>
<dbReference type="Proteomes" id="UP000664480">
    <property type="component" value="Unassembled WGS sequence"/>
</dbReference>
<sequence length="381" mass="41818">MNNTLPAPIIPLEQETKAAAYAFQEKKGKEKAEPLAVPKPLIGEESDRLLWDGDIELGIPAKFQRDRSIDPFESDDQEKQIHKKLADLDQLISDAESRVSLKQDKELTEEPSSRPELGSTVEADLIQMEELMRELESGTSKPDMQLEQLSEIMDKLLLLQDPERIIRKEESPILVDERSFPALKEPSVLVGESMIASLEEETLNESQNGFYGLSDNGNLTAERNAKSTIAAIIPRTQALFPGETLEIKLEESIWIQDKEIPAGTPLFGKTALSGDRLSVKISGIIWEEELFPLAMVVYGADAVPGIPVNSKSVGSELSGNGFNELQGLGMMGVGMDWQGQLANTGLQATKGLLKSKSNAKQISVKAGHPIFLINTAEKTIK</sequence>
<dbReference type="Pfam" id="PF12508">
    <property type="entry name" value="Transposon_TraM"/>
    <property type="match status" value="1"/>
</dbReference>
<gene>
    <name evidence="2" type="primary">traM</name>
    <name evidence="2" type="ORF">J0A69_15730</name>
</gene>
<comment type="caution">
    <text evidence="2">The sequence shown here is derived from an EMBL/GenBank/DDBJ whole genome shotgun (WGS) entry which is preliminary data.</text>
</comment>
<proteinExistence type="predicted"/>
<name>A0ABS3CKZ3_9BACT</name>
<protein>
    <submittedName>
        <fullName evidence="2">Conjugative transposon protein TraM</fullName>
    </submittedName>
</protein>
<dbReference type="EMBL" id="JAFKCU010000003">
    <property type="protein sequence ID" value="MBN7816895.1"/>
    <property type="molecule type" value="Genomic_DNA"/>
</dbReference>
<organism evidence="2 3">
    <name type="scientific">Algoriphagus pacificus</name>
    <dbReference type="NCBI Taxonomy" id="2811234"/>
    <lineage>
        <taxon>Bacteria</taxon>
        <taxon>Pseudomonadati</taxon>
        <taxon>Bacteroidota</taxon>
        <taxon>Cytophagia</taxon>
        <taxon>Cytophagales</taxon>
        <taxon>Cyclobacteriaceae</taxon>
        <taxon>Algoriphagus</taxon>
    </lineage>
</organism>
<accession>A0ABS3CKZ3</accession>
<feature type="domain" description="Conjugative transposon TraM C-terminal" evidence="1">
    <location>
        <begin position="229"/>
        <end position="372"/>
    </location>
</feature>
<evidence type="ECO:0000313" key="2">
    <source>
        <dbReference type="EMBL" id="MBN7816895.1"/>
    </source>
</evidence>
<keyword evidence="3" id="KW-1185">Reference proteome</keyword>